<evidence type="ECO:0000256" key="2">
    <source>
        <dbReference type="SAM" id="SignalP"/>
    </source>
</evidence>
<sequence length="209" mass="23123">MARTTLLAILFLLAALISTVYGSIDPSKPLANYFTNDKERTSYAHVNNGTIYGYCLFEPELPTHAPFFTNSHKSDAKDFCKKNTPQNITLPPYDIKTQKPSCAVIQGPAKLTNFEFCNWDSCAPLTFANPKTLCDEMWSCWDLDKYTYTAAITESRDPGGDAKLAPVGHDVQVKDMEPMCFGLPLSKGEQKDENGDLKHRGGGVQVGDE</sequence>
<keyword evidence="2" id="KW-0732">Signal</keyword>
<keyword evidence="4" id="KW-1185">Reference proteome</keyword>
<comment type="caution">
    <text evidence="3">The sequence shown here is derived from an EMBL/GenBank/DDBJ whole genome shotgun (WGS) entry which is preliminary data.</text>
</comment>
<evidence type="ECO:0000313" key="4">
    <source>
        <dbReference type="Proteomes" id="UP000566819"/>
    </source>
</evidence>
<feature type="region of interest" description="Disordered" evidence="1">
    <location>
        <begin position="184"/>
        <end position="209"/>
    </location>
</feature>
<reference evidence="3 4" key="1">
    <citation type="submission" date="2020-03" db="EMBL/GenBank/DDBJ databases">
        <title>Draft Genome Sequence of Cudoniella acicularis.</title>
        <authorList>
            <person name="Buettner E."/>
            <person name="Kellner H."/>
        </authorList>
    </citation>
    <scope>NUCLEOTIDE SEQUENCE [LARGE SCALE GENOMIC DNA]</scope>
    <source>
        <strain evidence="3 4">DSM 108380</strain>
    </source>
</reference>
<dbReference type="EMBL" id="JAAMPI010000546">
    <property type="protein sequence ID" value="KAF4630474.1"/>
    <property type="molecule type" value="Genomic_DNA"/>
</dbReference>
<feature type="signal peptide" evidence="2">
    <location>
        <begin position="1"/>
        <end position="22"/>
    </location>
</feature>
<feature type="chain" id="PRO_5034362004" evidence="2">
    <location>
        <begin position="23"/>
        <end position="209"/>
    </location>
</feature>
<evidence type="ECO:0000313" key="3">
    <source>
        <dbReference type="EMBL" id="KAF4630474.1"/>
    </source>
</evidence>
<dbReference type="Proteomes" id="UP000566819">
    <property type="component" value="Unassembled WGS sequence"/>
</dbReference>
<dbReference type="AlphaFoldDB" id="A0A8H4RKT1"/>
<evidence type="ECO:0000256" key="1">
    <source>
        <dbReference type="SAM" id="MobiDB-lite"/>
    </source>
</evidence>
<accession>A0A8H4RKT1</accession>
<feature type="compositionally biased region" description="Basic and acidic residues" evidence="1">
    <location>
        <begin position="188"/>
        <end position="199"/>
    </location>
</feature>
<proteinExistence type="predicted"/>
<protein>
    <submittedName>
        <fullName evidence="3">Uncharacterized protein</fullName>
    </submittedName>
</protein>
<gene>
    <name evidence="3" type="ORF">G7Y89_g7663</name>
</gene>
<organism evidence="3 4">
    <name type="scientific">Cudoniella acicularis</name>
    <dbReference type="NCBI Taxonomy" id="354080"/>
    <lineage>
        <taxon>Eukaryota</taxon>
        <taxon>Fungi</taxon>
        <taxon>Dikarya</taxon>
        <taxon>Ascomycota</taxon>
        <taxon>Pezizomycotina</taxon>
        <taxon>Leotiomycetes</taxon>
        <taxon>Helotiales</taxon>
        <taxon>Tricladiaceae</taxon>
        <taxon>Cudoniella</taxon>
    </lineage>
</organism>
<name>A0A8H4RKT1_9HELO</name>